<proteinExistence type="predicted"/>
<dbReference type="EMBL" id="JAACJN010000208">
    <property type="protein sequence ID" value="KAF5361335.1"/>
    <property type="molecule type" value="Genomic_DNA"/>
</dbReference>
<evidence type="ECO:0000256" key="1">
    <source>
        <dbReference type="SAM" id="MobiDB-lite"/>
    </source>
</evidence>
<protein>
    <submittedName>
        <fullName evidence="2">Uncharacterized protein</fullName>
    </submittedName>
</protein>
<name>A0A8H5GAS7_9AGAR</name>
<dbReference type="AlphaFoldDB" id="A0A8H5GAS7"/>
<keyword evidence="3" id="KW-1185">Reference proteome</keyword>
<dbReference type="Proteomes" id="UP000518752">
    <property type="component" value="Unassembled WGS sequence"/>
</dbReference>
<sequence>MSPGLLGFGLDANPDHSKVFTSELEDCLLKEISNVPFAYLLVVIIAMRQYSTPQILGQYRVFPTANFASLHPPYLYPTLASLTYGVSELSPYIFIAHAIHRDLMISRKLIIGVDNGDDGAILILLKRLFLHKTLYLDLARNTDSRLSTQSCSNGLSIPSTNSRTPSLSVSDYTVSPPLNSNARALSTFNPIIWADDSNAHSRGVHSAPWLLSTYASAFLISLLGTSPRRSPDKDHDILNTHPGRVVLFLLCTTPVSGFDETNTRDGLREGDFGTGCSTWYLEGLYVSGSSSFLVGILRVYHSHDVRDERQRRSDTMFVLEDLSLWGGEWVNSWSSRAGLRNERSSTLNEERSAKPCLPNSTLVLLGPSPSAPMTMTSKQSPRPQQAL</sequence>
<evidence type="ECO:0000313" key="2">
    <source>
        <dbReference type="EMBL" id="KAF5361335.1"/>
    </source>
</evidence>
<feature type="compositionally biased region" description="Polar residues" evidence="1">
    <location>
        <begin position="371"/>
        <end position="387"/>
    </location>
</feature>
<accession>A0A8H5GAS7</accession>
<feature type="region of interest" description="Disordered" evidence="1">
    <location>
        <begin position="367"/>
        <end position="387"/>
    </location>
</feature>
<comment type="caution">
    <text evidence="2">The sequence shown here is derived from an EMBL/GenBank/DDBJ whole genome shotgun (WGS) entry which is preliminary data.</text>
</comment>
<evidence type="ECO:0000313" key="3">
    <source>
        <dbReference type="Proteomes" id="UP000518752"/>
    </source>
</evidence>
<reference evidence="2 3" key="1">
    <citation type="journal article" date="2020" name="ISME J.">
        <title>Uncovering the hidden diversity of litter-decomposition mechanisms in mushroom-forming fungi.</title>
        <authorList>
            <person name="Floudas D."/>
            <person name="Bentzer J."/>
            <person name="Ahren D."/>
            <person name="Johansson T."/>
            <person name="Persson P."/>
            <person name="Tunlid A."/>
        </authorList>
    </citation>
    <scope>NUCLEOTIDE SEQUENCE [LARGE SCALE GENOMIC DNA]</scope>
    <source>
        <strain evidence="2 3">CBS 406.79</strain>
    </source>
</reference>
<organism evidence="2 3">
    <name type="scientific">Collybiopsis confluens</name>
    <dbReference type="NCBI Taxonomy" id="2823264"/>
    <lineage>
        <taxon>Eukaryota</taxon>
        <taxon>Fungi</taxon>
        <taxon>Dikarya</taxon>
        <taxon>Basidiomycota</taxon>
        <taxon>Agaricomycotina</taxon>
        <taxon>Agaricomycetes</taxon>
        <taxon>Agaricomycetidae</taxon>
        <taxon>Agaricales</taxon>
        <taxon>Marasmiineae</taxon>
        <taxon>Omphalotaceae</taxon>
        <taxon>Collybiopsis</taxon>
    </lineage>
</organism>
<gene>
    <name evidence="2" type="ORF">D9757_013550</name>
</gene>